<dbReference type="AlphaFoldDB" id="A0A9P1KEV4"/>
<organism evidence="1 2">
    <name type="scientific">Limnospira indica PCC 8005</name>
    <dbReference type="NCBI Taxonomy" id="376219"/>
    <lineage>
        <taxon>Bacteria</taxon>
        <taxon>Bacillati</taxon>
        <taxon>Cyanobacteriota</taxon>
        <taxon>Cyanophyceae</taxon>
        <taxon>Oscillatoriophycideae</taxon>
        <taxon>Oscillatoriales</taxon>
        <taxon>Sirenicapillariaceae</taxon>
        <taxon>Limnospira</taxon>
    </lineage>
</organism>
<protein>
    <submittedName>
        <fullName evidence="1">Uncharacterized protein</fullName>
    </submittedName>
</protein>
<proteinExistence type="predicted"/>
<dbReference type="Proteomes" id="UP000032946">
    <property type="component" value="Chromosome"/>
</dbReference>
<sequence>MKNGNAEYRLSQFKGERVQIDSLGIILITAQKTIPYSIIRV</sequence>
<evidence type="ECO:0000313" key="2">
    <source>
        <dbReference type="Proteomes" id="UP000032946"/>
    </source>
</evidence>
<reference evidence="1 2" key="1">
    <citation type="submission" date="2014-02" db="EMBL/GenBank/DDBJ databases">
        <authorList>
            <person name="Genoscope - CEA"/>
        </authorList>
    </citation>
    <scope>NUCLEOTIDE SEQUENCE [LARGE SCALE GENOMIC DNA]</scope>
    <source>
        <strain evidence="1 2">PCC 8005</strain>
    </source>
</reference>
<gene>
    <name evidence="1" type="ORF">ARTHRO_30702</name>
</gene>
<evidence type="ECO:0000313" key="1">
    <source>
        <dbReference type="EMBL" id="CDM95433.1"/>
    </source>
</evidence>
<dbReference type="EMBL" id="FO818640">
    <property type="protein sequence ID" value="CDM95433.1"/>
    <property type="molecule type" value="Genomic_DNA"/>
</dbReference>
<keyword evidence="2" id="KW-1185">Reference proteome</keyword>
<name>A0A9P1KEV4_9CYAN</name>
<accession>A0A9P1KEV4</accession>